<keyword evidence="3" id="KW-1003">Cell membrane</keyword>
<keyword evidence="5 9" id="KW-1133">Transmembrane helix</keyword>
<dbReference type="GO" id="GO:0005886">
    <property type="term" value="C:plasma membrane"/>
    <property type="evidence" value="ECO:0007669"/>
    <property type="project" value="UniProtKB-SubCell"/>
</dbReference>
<keyword evidence="4 9" id="KW-0812">Transmembrane</keyword>
<evidence type="ECO:0000256" key="7">
    <source>
        <dbReference type="PROSITE-ProRule" id="PRU00473"/>
    </source>
</evidence>
<evidence type="ECO:0000256" key="8">
    <source>
        <dbReference type="SAM" id="MobiDB-lite"/>
    </source>
</evidence>
<feature type="region of interest" description="Disordered" evidence="8">
    <location>
        <begin position="69"/>
        <end position="105"/>
    </location>
</feature>
<gene>
    <name evidence="11" type="ORF">SAMN05444159_0745</name>
</gene>
<dbReference type="RefSeq" id="WP_079536939.1">
    <property type="nucleotide sequence ID" value="NZ_LT670844.1"/>
</dbReference>
<feature type="transmembrane region" description="Helical" evidence="9">
    <location>
        <begin position="16"/>
        <end position="37"/>
    </location>
</feature>
<dbReference type="Pfam" id="PF13677">
    <property type="entry name" value="MotB_plug"/>
    <property type="match status" value="1"/>
</dbReference>
<dbReference type="SUPFAM" id="SSF103088">
    <property type="entry name" value="OmpA-like"/>
    <property type="match status" value="1"/>
</dbReference>
<dbReference type="AlphaFoldDB" id="A0A1M6JQ62"/>
<protein>
    <submittedName>
        <fullName evidence="11">Chemotaxis protein MotB</fullName>
    </submittedName>
</protein>
<dbReference type="InterPro" id="IPR036737">
    <property type="entry name" value="OmpA-like_sf"/>
</dbReference>
<evidence type="ECO:0000313" key="12">
    <source>
        <dbReference type="Proteomes" id="UP000189935"/>
    </source>
</evidence>
<evidence type="ECO:0000256" key="4">
    <source>
        <dbReference type="ARBA" id="ARBA00022692"/>
    </source>
</evidence>
<proteinExistence type="inferred from homology"/>
<dbReference type="OrthoDB" id="7170686at2"/>
<name>A0A1M6JQ62_9BRAD</name>
<dbReference type="PROSITE" id="PS51123">
    <property type="entry name" value="OMPA_2"/>
    <property type="match status" value="1"/>
</dbReference>
<dbReference type="CDD" id="cd07185">
    <property type="entry name" value="OmpA_C-like"/>
    <property type="match status" value="1"/>
</dbReference>
<dbReference type="InterPro" id="IPR006665">
    <property type="entry name" value="OmpA-like"/>
</dbReference>
<evidence type="ECO:0000259" key="10">
    <source>
        <dbReference type="PROSITE" id="PS51123"/>
    </source>
</evidence>
<dbReference type="Pfam" id="PF00691">
    <property type="entry name" value="OmpA"/>
    <property type="match status" value="1"/>
</dbReference>
<evidence type="ECO:0000256" key="1">
    <source>
        <dbReference type="ARBA" id="ARBA00004162"/>
    </source>
</evidence>
<sequence>MAKKKRGAAHGGGHGWYVSFADLMGLMMSFFVMLVAFSTMDNNKLKIVAGSMRDAFGVQTEARYSGIIESDGLPTRPKLKHTDHISPEDASNTPTPDEQERQRTEGARLQIDREFALASASLRQALQDMPELTEISKHIMFEETKQGLNLEIVDQDGRSMFADGSRTPYERTRRLIQKLAAPLRATPLRISIIGHTAAGFVPTQSDYGAFDLSADRANAVRQILEREGLPPSHIFAVSGKADTQPLFPDDPSLSANRRVTITLMREDPPLPPDLKP</sequence>
<reference evidence="11 12" key="1">
    <citation type="submission" date="2016-11" db="EMBL/GenBank/DDBJ databases">
        <authorList>
            <person name="Jaros S."/>
            <person name="Januszkiewicz K."/>
            <person name="Wedrychowicz H."/>
        </authorList>
    </citation>
    <scope>NUCLEOTIDE SEQUENCE [LARGE SCALE GENOMIC DNA]</scope>
    <source>
        <strain evidence="11 12">GAS499</strain>
    </source>
</reference>
<organism evidence="11 12">
    <name type="scientific">Bradyrhizobium lablabi</name>
    <dbReference type="NCBI Taxonomy" id="722472"/>
    <lineage>
        <taxon>Bacteria</taxon>
        <taxon>Pseudomonadati</taxon>
        <taxon>Pseudomonadota</taxon>
        <taxon>Alphaproteobacteria</taxon>
        <taxon>Hyphomicrobiales</taxon>
        <taxon>Nitrobacteraceae</taxon>
        <taxon>Bradyrhizobium</taxon>
    </lineage>
</organism>
<comment type="similarity">
    <text evidence="2">Belongs to the MotB family.</text>
</comment>
<dbReference type="PANTHER" id="PTHR30329">
    <property type="entry name" value="STATOR ELEMENT OF FLAGELLAR MOTOR COMPLEX"/>
    <property type="match status" value="1"/>
</dbReference>
<keyword evidence="6 7" id="KW-0472">Membrane</keyword>
<accession>A0A1M6JQ62</accession>
<comment type="subcellular location">
    <subcellularLocation>
        <location evidence="1">Cell membrane</location>
        <topology evidence="1">Single-pass membrane protein</topology>
    </subcellularLocation>
</comment>
<evidence type="ECO:0000256" key="5">
    <source>
        <dbReference type="ARBA" id="ARBA00022989"/>
    </source>
</evidence>
<evidence type="ECO:0000256" key="2">
    <source>
        <dbReference type="ARBA" id="ARBA00008914"/>
    </source>
</evidence>
<dbReference type="PANTHER" id="PTHR30329:SF21">
    <property type="entry name" value="LIPOPROTEIN YIAD-RELATED"/>
    <property type="match status" value="1"/>
</dbReference>
<evidence type="ECO:0000313" key="11">
    <source>
        <dbReference type="EMBL" id="SHJ48865.1"/>
    </source>
</evidence>
<dbReference type="Proteomes" id="UP000189935">
    <property type="component" value="Chromosome I"/>
</dbReference>
<feature type="domain" description="OmpA-like" evidence="10">
    <location>
        <begin position="148"/>
        <end position="267"/>
    </location>
</feature>
<dbReference type="InterPro" id="IPR025713">
    <property type="entry name" value="MotB-like_N_dom"/>
</dbReference>
<dbReference type="EMBL" id="LT670844">
    <property type="protein sequence ID" value="SHJ48865.1"/>
    <property type="molecule type" value="Genomic_DNA"/>
</dbReference>
<dbReference type="InterPro" id="IPR050330">
    <property type="entry name" value="Bact_OuterMem_StrucFunc"/>
</dbReference>
<evidence type="ECO:0000256" key="3">
    <source>
        <dbReference type="ARBA" id="ARBA00022475"/>
    </source>
</evidence>
<evidence type="ECO:0000256" key="6">
    <source>
        <dbReference type="ARBA" id="ARBA00023136"/>
    </source>
</evidence>
<dbReference type="Gene3D" id="3.30.1330.60">
    <property type="entry name" value="OmpA-like domain"/>
    <property type="match status" value="1"/>
</dbReference>
<evidence type="ECO:0000256" key="9">
    <source>
        <dbReference type="SAM" id="Phobius"/>
    </source>
</evidence>